<evidence type="ECO:0000313" key="1">
    <source>
        <dbReference type="EMBL" id="KAK3349114.1"/>
    </source>
</evidence>
<dbReference type="AlphaFoldDB" id="A0AAJ0HE02"/>
<name>A0AAJ0HE02_9PEZI</name>
<dbReference type="EMBL" id="JAUIQD010000005">
    <property type="protein sequence ID" value="KAK3349114.1"/>
    <property type="molecule type" value="Genomic_DNA"/>
</dbReference>
<gene>
    <name evidence="1" type="ORF">B0T25DRAFT_519408</name>
</gene>
<organism evidence="1 2">
    <name type="scientific">Lasiosphaeria hispida</name>
    <dbReference type="NCBI Taxonomy" id="260671"/>
    <lineage>
        <taxon>Eukaryota</taxon>
        <taxon>Fungi</taxon>
        <taxon>Dikarya</taxon>
        <taxon>Ascomycota</taxon>
        <taxon>Pezizomycotina</taxon>
        <taxon>Sordariomycetes</taxon>
        <taxon>Sordariomycetidae</taxon>
        <taxon>Sordariales</taxon>
        <taxon>Lasiosphaeriaceae</taxon>
        <taxon>Lasiosphaeria</taxon>
    </lineage>
</organism>
<reference evidence="1" key="1">
    <citation type="journal article" date="2023" name="Mol. Phylogenet. Evol.">
        <title>Genome-scale phylogeny and comparative genomics of the fungal order Sordariales.</title>
        <authorList>
            <person name="Hensen N."/>
            <person name="Bonometti L."/>
            <person name="Westerberg I."/>
            <person name="Brannstrom I.O."/>
            <person name="Guillou S."/>
            <person name="Cros-Aarteil S."/>
            <person name="Calhoun S."/>
            <person name="Haridas S."/>
            <person name="Kuo A."/>
            <person name="Mondo S."/>
            <person name="Pangilinan J."/>
            <person name="Riley R."/>
            <person name="LaButti K."/>
            <person name="Andreopoulos B."/>
            <person name="Lipzen A."/>
            <person name="Chen C."/>
            <person name="Yan M."/>
            <person name="Daum C."/>
            <person name="Ng V."/>
            <person name="Clum A."/>
            <person name="Steindorff A."/>
            <person name="Ohm R.A."/>
            <person name="Martin F."/>
            <person name="Silar P."/>
            <person name="Natvig D.O."/>
            <person name="Lalanne C."/>
            <person name="Gautier V."/>
            <person name="Ament-Velasquez S.L."/>
            <person name="Kruys A."/>
            <person name="Hutchinson M.I."/>
            <person name="Powell A.J."/>
            <person name="Barry K."/>
            <person name="Miller A.N."/>
            <person name="Grigoriev I.V."/>
            <person name="Debuchy R."/>
            <person name="Gladieux P."/>
            <person name="Hiltunen Thoren M."/>
            <person name="Johannesson H."/>
        </authorList>
    </citation>
    <scope>NUCLEOTIDE SEQUENCE</scope>
    <source>
        <strain evidence="1">CBS 955.72</strain>
    </source>
</reference>
<dbReference type="Proteomes" id="UP001275084">
    <property type="component" value="Unassembled WGS sequence"/>
</dbReference>
<comment type="caution">
    <text evidence="1">The sequence shown here is derived from an EMBL/GenBank/DDBJ whole genome shotgun (WGS) entry which is preliminary data.</text>
</comment>
<protein>
    <submittedName>
        <fullName evidence="1">Uncharacterized protein</fullName>
    </submittedName>
</protein>
<proteinExistence type="predicted"/>
<reference evidence="1" key="2">
    <citation type="submission" date="2023-06" db="EMBL/GenBank/DDBJ databases">
        <authorList>
            <consortium name="Lawrence Berkeley National Laboratory"/>
            <person name="Haridas S."/>
            <person name="Hensen N."/>
            <person name="Bonometti L."/>
            <person name="Westerberg I."/>
            <person name="Brannstrom I.O."/>
            <person name="Guillou S."/>
            <person name="Cros-Aarteil S."/>
            <person name="Calhoun S."/>
            <person name="Kuo A."/>
            <person name="Mondo S."/>
            <person name="Pangilinan J."/>
            <person name="Riley R."/>
            <person name="Labutti K."/>
            <person name="Andreopoulos B."/>
            <person name="Lipzen A."/>
            <person name="Chen C."/>
            <person name="Yanf M."/>
            <person name="Daum C."/>
            <person name="Ng V."/>
            <person name="Clum A."/>
            <person name="Steindorff A."/>
            <person name="Ohm R."/>
            <person name="Martin F."/>
            <person name="Silar P."/>
            <person name="Natvig D."/>
            <person name="Lalanne C."/>
            <person name="Gautier V."/>
            <person name="Ament-Velasquez S.L."/>
            <person name="Kruys A."/>
            <person name="Hutchinson M.I."/>
            <person name="Powell A.J."/>
            <person name="Barry K."/>
            <person name="Miller A.N."/>
            <person name="Grigoriev I.V."/>
            <person name="Debuchy R."/>
            <person name="Gladieux P."/>
            <person name="Thoren M.H."/>
            <person name="Johannesson H."/>
        </authorList>
    </citation>
    <scope>NUCLEOTIDE SEQUENCE</scope>
    <source>
        <strain evidence="1">CBS 955.72</strain>
    </source>
</reference>
<accession>A0AAJ0HE02</accession>
<sequence>MLKGFQLVRGSFRVDPDDFPTANELGTKRTGFKNMFYWGPRECNIIRNGRDPREVLKALLACKHFLFVGTHCFYALNTFAFSSLGEFYRFCTGIGAARVDRLQNLEITLMGNQYITVQPDPRQRYKQAYSLRSHALCWLTLRGMFWVRFYDMAKSIEADNGTRCRVKDWSFSEDVMNTSTMKKVASRQPRCELEGLEKLKGLENHVPSNPFWKLIKTFFLDDSTAARCAKAYDDSRQDHENLDLPS</sequence>
<evidence type="ECO:0000313" key="2">
    <source>
        <dbReference type="Proteomes" id="UP001275084"/>
    </source>
</evidence>
<keyword evidence="2" id="KW-1185">Reference proteome</keyword>